<reference evidence="1" key="1">
    <citation type="submission" date="2019-08" db="EMBL/GenBank/DDBJ databases">
        <authorList>
            <person name="Kucharzyk K."/>
            <person name="Murdoch R.W."/>
            <person name="Higgins S."/>
            <person name="Loffler F."/>
        </authorList>
    </citation>
    <scope>NUCLEOTIDE SEQUENCE</scope>
</reference>
<comment type="caution">
    <text evidence="1">The sequence shown here is derived from an EMBL/GenBank/DDBJ whole genome shotgun (WGS) entry which is preliminary data.</text>
</comment>
<sequence>MLAFNSKFSFIFNSTDILSKLIPVALITGTSSAATVTSHTALKLPSFVVTVIVAFPSPTAVTFPFSSTFATFSSLVSQVTSLFVASAGEILAFNSRLSFIFNSDVVLSKVTPVAFTASGSAVQLTFIVISLVACEALPSSVYQGKSIVSCVGFIPSLNSLIPDCNFIPSTYTLPYLSIALGYNSFISSPFIVNLTPYGTLAFKVNSLSEVSYSISSP</sequence>
<evidence type="ECO:0000313" key="1">
    <source>
        <dbReference type="EMBL" id="MPM25258.1"/>
    </source>
</evidence>
<dbReference type="EMBL" id="VSSQ01004453">
    <property type="protein sequence ID" value="MPM25258.1"/>
    <property type="molecule type" value="Genomic_DNA"/>
</dbReference>
<name>A0A644YBC4_9ZZZZ</name>
<gene>
    <name evidence="1" type="ORF">SDC9_71748</name>
</gene>
<accession>A0A644YBC4</accession>
<protein>
    <submittedName>
        <fullName evidence="1">Uncharacterized protein</fullName>
    </submittedName>
</protein>
<organism evidence="1">
    <name type="scientific">bioreactor metagenome</name>
    <dbReference type="NCBI Taxonomy" id="1076179"/>
    <lineage>
        <taxon>unclassified sequences</taxon>
        <taxon>metagenomes</taxon>
        <taxon>ecological metagenomes</taxon>
    </lineage>
</organism>
<proteinExistence type="predicted"/>
<dbReference type="AlphaFoldDB" id="A0A644YBC4"/>